<feature type="transmembrane region" description="Helical" evidence="1">
    <location>
        <begin position="171"/>
        <end position="195"/>
    </location>
</feature>
<evidence type="ECO:0000313" key="2">
    <source>
        <dbReference type="EMBL" id="MBD2862266.1"/>
    </source>
</evidence>
<accession>A0A927C9M9</accession>
<reference evidence="2" key="1">
    <citation type="submission" date="2020-09" db="EMBL/GenBank/DDBJ databases">
        <title>A novel bacterium of genus Paenibacillus, isolated from South China Sea.</title>
        <authorList>
            <person name="Huang H."/>
            <person name="Mo K."/>
            <person name="Hu Y."/>
        </authorList>
    </citation>
    <scope>NUCLEOTIDE SEQUENCE</scope>
    <source>
        <strain evidence="2">IB182363</strain>
    </source>
</reference>
<name>A0A927C9M9_9BACL</name>
<dbReference type="Proteomes" id="UP000639396">
    <property type="component" value="Unassembled WGS sequence"/>
</dbReference>
<dbReference type="AlphaFoldDB" id="A0A927C9M9"/>
<evidence type="ECO:0000256" key="1">
    <source>
        <dbReference type="SAM" id="Phobius"/>
    </source>
</evidence>
<feature type="transmembrane region" description="Helical" evidence="1">
    <location>
        <begin position="21"/>
        <end position="40"/>
    </location>
</feature>
<protein>
    <submittedName>
        <fullName evidence="2">Uncharacterized protein</fullName>
    </submittedName>
</protein>
<keyword evidence="1" id="KW-0472">Membrane</keyword>
<sequence length="242" mass="26972">MNRTFHLIRGDLRQVTRDPMLAFYLLAPLLLLVVLRFGVPAGAMLLEERTGFDLAVHYDLILSIALFLTPLILGVMTGFLMLDERDEKLIDYYAVTPLSKRGYLRYRLFLPVLLSVVYSVFILTCSGLVPVRLWNMLMILPMAALSAPVMSLFLGAYASNKVEGMALSKGVGLLVFGPVIAYFIPFPIQALGAVFPAYWSSKAYFTGSASDLPAALLHAATGTLYHILLFRMLLIRFIRKTD</sequence>
<keyword evidence="1" id="KW-1133">Transmembrane helix</keyword>
<gene>
    <name evidence="2" type="ORF">IDH45_09755</name>
</gene>
<keyword evidence="1" id="KW-0812">Transmembrane</keyword>
<feature type="transmembrane region" description="Helical" evidence="1">
    <location>
        <begin position="137"/>
        <end position="159"/>
    </location>
</feature>
<evidence type="ECO:0000313" key="3">
    <source>
        <dbReference type="Proteomes" id="UP000639396"/>
    </source>
</evidence>
<organism evidence="2 3">
    <name type="scientific">Paenibacillus oceani</name>
    <dbReference type="NCBI Taxonomy" id="2772510"/>
    <lineage>
        <taxon>Bacteria</taxon>
        <taxon>Bacillati</taxon>
        <taxon>Bacillota</taxon>
        <taxon>Bacilli</taxon>
        <taxon>Bacillales</taxon>
        <taxon>Paenibacillaceae</taxon>
        <taxon>Paenibacillus</taxon>
    </lineage>
</organism>
<comment type="caution">
    <text evidence="2">The sequence shown here is derived from an EMBL/GenBank/DDBJ whole genome shotgun (WGS) entry which is preliminary data.</text>
</comment>
<feature type="transmembrane region" description="Helical" evidence="1">
    <location>
        <begin position="108"/>
        <end position="131"/>
    </location>
</feature>
<dbReference type="EMBL" id="JACXJA010000010">
    <property type="protein sequence ID" value="MBD2862266.1"/>
    <property type="molecule type" value="Genomic_DNA"/>
</dbReference>
<dbReference type="RefSeq" id="WP_190926998.1">
    <property type="nucleotide sequence ID" value="NZ_JACXJA010000010.1"/>
</dbReference>
<keyword evidence="3" id="KW-1185">Reference proteome</keyword>
<proteinExistence type="predicted"/>
<feature type="transmembrane region" description="Helical" evidence="1">
    <location>
        <begin position="60"/>
        <end position="82"/>
    </location>
</feature>
<feature type="transmembrane region" description="Helical" evidence="1">
    <location>
        <begin position="215"/>
        <end position="234"/>
    </location>
</feature>